<dbReference type="SUPFAM" id="SSF48403">
    <property type="entry name" value="Ankyrin repeat"/>
    <property type="match status" value="1"/>
</dbReference>
<evidence type="ECO:0000256" key="1">
    <source>
        <dbReference type="SAM" id="Coils"/>
    </source>
</evidence>
<dbReference type="SUPFAM" id="SSF52540">
    <property type="entry name" value="P-loop containing nucleoside triphosphate hydrolases"/>
    <property type="match status" value="1"/>
</dbReference>
<dbReference type="OrthoDB" id="7739966at2759"/>
<protein>
    <recommendedName>
        <fullName evidence="5">Ankyrin repeat protein</fullName>
    </recommendedName>
</protein>
<keyword evidence="4" id="KW-1185">Reference proteome</keyword>
<proteinExistence type="predicted"/>
<feature type="coiled-coil region" evidence="1">
    <location>
        <begin position="1411"/>
        <end position="1443"/>
    </location>
</feature>
<dbReference type="Gene3D" id="1.25.40.20">
    <property type="entry name" value="Ankyrin repeat-containing domain"/>
    <property type="match status" value="1"/>
</dbReference>
<reference evidence="3" key="1">
    <citation type="submission" date="2021-03" db="EMBL/GenBank/DDBJ databases">
        <title>Chromosome level genome of the anhydrobiotic midge Polypedilum vanderplanki.</title>
        <authorList>
            <person name="Yoshida Y."/>
            <person name="Kikawada T."/>
            <person name="Gusev O."/>
        </authorList>
    </citation>
    <scope>NUCLEOTIDE SEQUENCE</scope>
    <source>
        <strain evidence="3">NIAS01</strain>
        <tissue evidence="3">Whole body or cell culture</tissue>
    </source>
</reference>
<keyword evidence="1" id="KW-0175">Coiled coil</keyword>
<dbReference type="Proteomes" id="UP001107558">
    <property type="component" value="Chromosome 4"/>
</dbReference>
<keyword evidence="2" id="KW-0812">Transmembrane</keyword>
<accession>A0A9J6BBU4</accession>
<dbReference type="InterPro" id="IPR036770">
    <property type="entry name" value="Ankyrin_rpt-contain_sf"/>
</dbReference>
<dbReference type="InterPro" id="IPR027417">
    <property type="entry name" value="P-loop_NTPase"/>
</dbReference>
<dbReference type="EMBL" id="JADBJN010000004">
    <property type="protein sequence ID" value="KAG5667170.1"/>
    <property type="molecule type" value="Genomic_DNA"/>
</dbReference>
<evidence type="ECO:0000256" key="2">
    <source>
        <dbReference type="SAM" id="Phobius"/>
    </source>
</evidence>
<evidence type="ECO:0000313" key="4">
    <source>
        <dbReference type="Proteomes" id="UP001107558"/>
    </source>
</evidence>
<organism evidence="3 4">
    <name type="scientific">Polypedilum vanderplanki</name>
    <name type="common">Sleeping chironomid midge</name>
    <dbReference type="NCBI Taxonomy" id="319348"/>
    <lineage>
        <taxon>Eukaryota</taxon>
        <taxon>Metazoa</taxon>
        <taxon>Ecdysozoa</taxon>
        <taxon>Arthropoda</taxon>
        <taxon>Hexapoda</taxon>
        <taxon>Insecta</taxon>
        <taxon>Pterygota</taxon>
        <taxon>Neoptera</taxon>
        <taxon>Endopterygota</taxon>
        <taxon>Diptera</taxon>
        <taxon>Nematocera</taxon>
        <taxon>Chironomoidea</taxon>
        <taxon>Chironomidae</taxon>
        <taxon>Chironominae</taxon>
        <taxon>Polypedilum</taxon>
        <taxon>Polypedilum</taxon>
    </lineage>
</organism>
<name>A0A9J6BBU4_POLVA</name>
<feature type="transmembrane region" description="Helical" evidence="2">
    <location>
        <begin position="438"/>
        <end position="457"/>
    </location>
</feature>
<comment type="caution">
    <text evidence="3">The sequence shown here is derived from an EMBL/GenBank/DDBJ whole genome shotgun (WGS) entry which is preliminary data.</text>
</comment>
<evidence type="ECO:0000313" key="3">
    <source>
        <dbReference type="EMBL" id="KAG5667170.1"/>
    </source>
</evidence>
<sequence>MTKNSDFEMKICPKECKNIHEILEYVDNRGYNFLMIAAEKGNKKDLLKYIQIGINVNSAINSTNAAILAYNHHHFECLTILLQNNSIFPSNFNANNTENESLIKFEAQMLEFHHHLKNDNRNELTQIILENSNLRHFYNNENSSAPTIALKEKNYDLYEYLIEKNITIGPFEVLDYIFDNMTDEEQNLLKEIHERHSIGVPERHMMILEASTFVNHDEENLIDKRSTIRHAYEILNKIDQIRPLLIIIALSRCFKIIMDFNSEHTRRMDPTTERNTKGVYYATRHIYVGAKNLSMLDIVATLAHEFCHYVMDIIYENDCKPYKYEDRNIIGRQFHNILKHCRAHKNEEELIELVFYYENSEQHAELIVRVPHMIVKYFDDGESLENRKLTFKALFDFYENEVLSDVKEQAENIEKYANDAVRRFAHGMKTKVSKWKKISLVSCLMFCLSLILTYFLVPDQEILCENLNLREKEKMLKSEIEYFGTNVSFSDFFDNDTKNCGNLTIEELRSVIDKNFLNYTKITIDKNKTSLNFQWQNLPIKMKIKILNTQINFQGEFVEFYTILNLSFNGNFTEISTKIEEILNILSATQINQILQENNFEIHEKVPNFVNYFYKLDFVDEENRKISYEFLPQESNLILLADYANSGKTTTFRYIAQKIKENSPTTWVFYVDLKFHLDVFKKKPENFLSIIFNLKNFDEILFESFQNVSKIVIFWDGIDEISPYFKDFMIEQILKITEKTNIQQWISTRLELKKELQLKLNCSCFSFETLTESKRREFVQNYLEFVYEKENEEYLRKFNDHENYLKETKSENSSDEDAIIDFLNELEGKKPELNEDNDSKMKRFIINWQCKKVEEIHLRFDSTIGFSVMIINLTIKMSQQSEEMTFYFTSRYNVYKEIIKQKLSLLSEKGEIIKNIDYEARINFDIIMSLHQYLAIKMMIGDNLNLNIMDLKNHINDEKFIDLNRYGFVFFESFEKFTFMHRTYAEFFLANYLVKNILEFYGKNVNQKELNEQFKLLKLSMIRTEVIRDFLFTAETERKIEINKFVRCTARKNFDENNNQIYKMYMSMFFRNHQRTLFELWNIKRNYFDDCLENSQETKLPIINETNVNKFYPNQKGQIYFMANKFGFSIYFTNLEEIFVKGFSKHPTSKKLTIFFENILPKLTIDEKTEIFLLNFDDIFKVQEKVQNIQEYLIFAKNSVNLEIYKTILLNYTRNFYKSLMTKEGISEDKKKFLPFLFDEGRKNLNVNNNLELICSENSILIISFYKNLPSNFIIDIYGYFKNHTNEEQQKTCLLFEYKKKKMLKLALNSGDENLLKYFIDEYKRIFTKDEIIDILTKKNYYDKFLIRDLQEISNLNAVKLFMNFLKDFLYQNRIKDLVEILSVKLDDGSTIFNHASHWSANCSKVFAIFIDFLKKHLNEDEIKELQLEREFLEAIIAIKKNEKESSNVIKFLYKYRHILSSQIIYKIKPILLENSQNLTSIYVILEKFLDGFTENCSKNNFNFYFISQAMFMYDIDENFYEYLNNFLNDCDFSNFSILLEFDDRTDKYQFKDRAINGFFIAHFIIKNFYGDNENFDQNIIKNIPKLFFDLLDAPEIQDCTPNNFNDVIFIINDYIESNDVVTNISSNISQQIQFDLQNFIKNLSGKNKTRKEYLLKAVGLLKKMFEKNDEILKTLEETLKLLS</sequence>
<gene>
    <name evidence="3" type="ORF">PVAND_015165</name>
</gene>
<keyword evidence="2" id="KW-1133">Transmembrane helix</keyword>
<feature type="coiled-coil region" evidence="1">
    <location>
        <begin position="791"/>
        <end position="843"/>
    </location>
</feature>
<keyword evidence="2" id="KW-0472">Membrane</keyword>
<evidence type="ECO:0008006" key="5">
    <source>
        <dbReference type="Google" id="ProtNLM"/>
    </source>
</evidence>